<protein>
    <submittedName>
        <fullName evidence="2">Uncharacterized protein</fullName>
    </submittedName>
</protein>
<sequence length="134" mass="14366">MRTEPATYEPGTVLYDTAAAKVGEYRGRSGARVMLRPVGGGREWEAEPAALRRATDRERIGAGLRAANERTLATPPVPGAGAGCPDRPPLPVPGCDACAWLADRREAARAAFDHSAVSDANVLLRQHQRKEHEA</sequence>
<dbReference type="RefSeq" id="WP_271416682.1">
    <property type="nucleotide sequence ID" value="NZ_BAAATN010000025.1"/>
</dbReference>
<reference evidence="3" key="1">
    <citation type="journal article" date="2019" name="Int. J. Syst. Evol. Microbiol.">
        <title>The Global Catalogue of Microorganisms (GCM) 10K type strain sequencing project: providing services to taxonomists for standard genome sequencing and annotation.</title>
        <authorList>
            <consortium name="The Broad Institute Genomics Platform"/>
            <consortium name="The Broad Institute Genome Sequencing Center for Infectious Disease"/>
            <person name="Wu L."/>
            <person name="Ma J."/>
        </authorList>
    </citation>
    <scope>NUCLEOTIDE SEQUENCE [LARGE SCALE GENOMIC DNA]</scope>
    <source>
        <strain evidence="3">CGMCC 4.1542</strain>
    </source>
</reference>
<proteinExistence type="predicted"/>
<accession>A0ABV9WWE1</accession>
<feature type="region of interest" description="Disordered" evidence="1">
    <location>
        <begin position="65"/>
        <end position="88"/>
    </location>
</feature>
<name>A0ABV9WWE1_9ACTN</name>
<comment type="caution">
    <text evidence="2">The sequence shown here is derived from an EMBL/GenBank/DDBJ whole genome shotgun (WGS) entry which is preliminary data.</text>
</comment>
<gene>
    <name evidence="2" type="ORF">ACFPRC_19445</name>
</gene>
<keyword evidence="3" id="KW-1185">Reference proteome</keyword>
<evidence type="ECO:0000256" key="1">
    <source>
        <dbReference type="SAM" id="MobiDB-lite"/>
    </source>
</evidence>
<dbReference type="Proteomes" id="UP001595855">
    <property type="component" value="Unassembled WGS sequence"/>
</dbReference>
<evidence type="ECO:0000313" key="3">
    <source>
        <dbReference type="Proteomes" id="UP001595855"/>
    </source>
</evidence>
<organism evidence="2 3">
    <name type="scientific">Streptomyces lienomycini</name>
    <dbReference type="NCBI Taxonomy" id="284035"/>
    <lineage>
        <taxon>Bacteria</taxon>
        <taxon>Bacillati</taxon>
        <taxon>Actinomycetota</taxon>
        <taxon>Actinomycetes</taxon>
        <taxon>Kitasatosporales</taxon>
        <taxon>Streptomycetaceae</taxon>
        <taxon>Streptomyces</taxon>
    </lineage>
</organism>
<evidence type="ECO:0000313" key="2">
    <source>
        <dbReference type="EMBL" id="MFC5017034.1"/>
    </source>
</evidence>
<dbReference type="EMBL" id="JBHSJO010000001">
    <property type="protein sequence ID" value="MFC5017034.1"/>
    <property type="molecule type" value="Genomic_DNA"/>
</dbReference>